<evidence type="ECO:0000256" key="4">
    <source>
        <dbReference type="ARBA" id="ARBA00022531"/>
    </source>
</evidence>
<dbReference type="EMBL" id="CAEZXP010000001">
    <property type="protein sequence ID" value="CAB4686387.1"/>
    <property type="molecule type" value="Genomic_DNA"/>
</dbReference>
<dbReference type="EC" id="2.7.1.19" evidence="3"/>
<keyword evidence="5" id="KW-0113">Calvin cycle</keyword>
<dbReference type="PRINTS" id="PR00478">
    <property type="entry name" value="PHRIBLKINASE"/>
</dbReference>
<dbReference type="SUPFAM" id="SSF52540">
    <property type="entry name" value="P-loop containing nucleoside triphosphate hydrolases"/>
    <property type="match status" value="1"/>
</dbReference>
<evidence type="ECO:0000256" key="6">
    <source>
        <dbReference type="ARBA" id="ARBA00022679"/>
    </source>
</evidence>
<evidence type="ECO:0000256" key="3">
    <source>
        <dbReference type="ARBA" id="ARBA00012042"/>
    </source>
</evidence>
<reference evidence="13" key="1">
    <citation type="submission" date="2020-05" db="EMBL/GenBank/DDBJ databases">
        <authorList>
            <person name="Chiriac C."/>
            <person name="Salcher M."/>
            <person name="Ghai R."/>
            <person name="Kavagutti S V."/>
        </authorList>
    </citation>
    <scope>NUCLEOTIDE SEQUENCE</scope>
</reference>
<dbReference type="AlphaFoldDB" id="A0A6J6NJ32"/>
<sequence>MPRPIMLGIVGDSGCGKTTITRGLVRVLGDEWVTGFCTDDYHRYDRKQRAERAITPLHPDCNHLDILAQHLGHLRRKEAILKPTYQHGDGTFGPPDYLEPTRFMIVEGLLSFYSPELRDPFDVRVYLAPPEDLRRQWKVHRDCTRRGYSTDQVLAELDRREPDSESFIRPQRHHADIVVSFQPAREGQDPNKLDAKVTLRDSLPHPDFSGLLADGSEDGLILTEKPGAEELYVPGEISDERAGAIEEMIWSKLHFAGELKKEKLGEYTVGTDLHRSNSLAIVQMLILYQLIAARVGIATGQSSVRGWDKSAMDELLGSEESATAM</sequence>
<comment type="catalytic activity">
    <reaction evidence="11">
        <text>D-ribulose 5-phosphate + ATP = D-ribulose 1,5-bisphosphate + ADP + H(+)</text>
        <dbReference type="Rhea" id="RHEA:19365"/>
        <dbReference type="ChEBI" id="CHEBI:15378"/>
        <dbReference type="ChEBI" id="CHEBI:30616"/>
        <dbReference type="ChEBI" id="CHEBI:57870"/>
        <dbReference type="ChEBI" id="CHEBI:58121"/>
        <dbReference type="ChEBI" id="CHEBI:456216"/>
        <dbReference type="EC" id="2.7.1.19"/>
    </reaction>
</comment>
<dbReference type="GO" id="GO:0008974">
    <property type="term" value="F:phosphoribulokinase activity"/>
    <property type="evidence" value="ECO:0007669"/>
    <property type="project" value="UniProtKB-EC"/>
</dbReference>
<gene>
    <name evidence="13" type="ORF">UFOPK2399_00360</name>
</gene>
<protein>
    <recommendedName>
        <fullName evidence="3">phosphoribulokinase</fullName>
        <ecNumber evidence="3">2.7.1.19</ecNumber>
    </recommendedName>
    <alternativeName>
        <fullName evidence="10">Phosphopentokinase</fullName>
    </alternativeName>
</protein>
<dbReference type="PANTHER" id="PTHR10285">
    <property type="entry name" value="URIDINE KINASE"/>
    <property type="match status" value="1"/>
</dbReference>
<evidence type="ECO:0000256" key="8">
    <source>
        <dbReference type="ARBA" id="ARBA00022777"/>
    </source>
</evidence>
<dbReference type="InterPro" id="IPR006082">
    <property type="entry name" value="PRK"/>
</dbReference>
<proteinExistence type="inferred from homology"/>
<evidence type="ECO:0000259" key="12">
    <source>
        <dbReference type="Pfam" id="PF00485"/>
    </source>
</evidence>
<name>A0A6J6NJ32_9ZZZZ</name>
<dbReference type="GO" id="GO:0019253">
    <property type="term" value="P:reductive pentose-phosphate cycle"/>
    <property type="evidence" value="ECO:0007669"/>
    <property type="project" value="UniProtKB-KW"/>
</dbReference>
<dbReference type="NCBIfam" id="NF005655">
    <property type="entry name" value="PRK07429.1"/>
    <property type="match status" value="1"/>
</dbReference>
<keyword evidence="7" id="KW-0547">Nucleotide-binding</keyword>
<evidence type="ECO:0000256" key="5">
    <source>
        <dbReference type="ARBA" id="ARBA00022567"/>
    </source>
</evidence>
<dbReference type="InterPro" id="IPR027417">
    <property type="entry name" value="P-loop_NTPase"/>
</dbReference>
<keyword evidence="9" id="KW-0067">ATP-binding</keyword>
<accession>A0A6J6NJ32</accession>
<evidence type="ECO:0000256" key="2">
    <source>
        <dbReference type="ARBA" id="ARBA00009719"/>
    </source>
</evidence>
<dbReference type="Gene3D" id="3.40.50.300">
    <property type="entry name" value="P-loop containing nucleotide triphosphate hydrolases"/>
    <property type="match status" value="1"/>
</dbReference>
<dbReference type="GO" id="GO:0005524">
    <property type="term" value="F:ATP binding"/>
    <property type="evidence" value="ECO:0007669"/>
    <property type="project" value="UniProtKB-KW"/>
</dbReference>
<dbReference type="Pfam" id="PF00485">
    <property type="entry name" value="PRK"/>
    <property type="match status" value="1"/>
</dbReference>
<evidence type="ECO:0000256" key="9">
    <source>
        <dbReference type="ARBA" id="ARBA00022840"/>
    </source>
</evidence>
<evidence type="ECO:0000313" key="13">
    <source>
        <dbReference type="EMBL" id="CAB4686387.1"/>
    </source>
</evidence>
<keyword evidence="6" id="KW-0808">Transferase</keyword>
<comment type="similarity">
    <text evidence="2">Belongs to the phosphoribulokinase family.</text>
</comment>
<evidence type="ECO:0000256" key="10">
    <source>
        <dbReference type="ARBA" id="ARBA00031382"/>
    </source>
</evidence>
<keyword evidence="8" id="KW-0418">Kinase</keyword>
<comment type="pathway">
    <text evidence="1">Carbohydrate biosynthesis; Calvin cycle.</text>
</comment>
<feature type="domain" description="Phosphoribulokinase/uridine kinase" evidence="12">
    <location>
        <begin position="7"/>
        <end position="183"/>
    </location>
</feature>
<dbReference type="InterPro" id="IPR006083">
    <property type="entry name" value="PRK/URK"/>
</dbReference>
<organism evidence="13">
    <name type="scientific">freshwater metagenome</name>
    <dbReference type="NCBI Taxonomy" id="449393"/>
    <lineage>
        <taxon>unclassified sequences</taxon>
        <taxon>metagenomes</taxon>
        <taxon>ecological metagenomes</taxon>
    </lineage>
</organism>
<keyword evidence="4" id="KW-0602">Photosynthesis</keyword>
<evidence type="ECO:0000256" key="1">
    <source>
        <dbReference type="ARBA" id="ARBA00005215"/>
    </source>
</evidence>
<evidence type="ECO:0000256" key="7">
    <source>
        <dbReference type="ARBA" id="ARBA00022741"/>
    </source>
</evidence>
<evidence type="ECO:0000256" key="11">
    <source>
        <dbReference type="ARBA" id="ARBA00047663"/>
    </source>
</evidence>